<accession>A0A4V2YVB6</accession>
<evidence type="ECO:0000256" key="1">
    <source>
        <dbReference type="SAM" id="SignalP"/>
    </source>
</evidence>
<dbReference type="RefSeq" id="WP_132198871.1">
    <property type="nucleotide sequence ID" value="NZ_SMKY01000084.1"/>
</dbReference>
<feature type="signal peptide" evidence="1">
    <location>
        <begin position="1"/>
        <end position="26"/>
    </location>
</feature>
<proteinExistence type="predicted"/>
<evidence type="ECO:0000313" key="3">
    <source>
        <dbReference type="Proteomes" id="UP000295578"/>
    </source>
</evidence>
<dbReference type="OrthoDB" id="3480809at2"/>
<protein>
    <recommendedName>
        <fullName evidence="4">Secreted protein</fullName>
    </recommendedName>
</protein>
<evidence type="ECO:0000313" key="2">
    <source>
        <dbReference type="EMBL" id="TDD80947.1"/>
    </source>
</evidence>
<evidence type="ECO:0008006" key="4">
    <source>
        <dbReference type="Google" id="ProtNLM"/>
    </source>
</evidence>
<keyword evidence="3" id="KW-1185">Reference proteome</keyword>
<gene>
    <name evidence="2" type="ORF">E1293_19565</name>
</gene>
<organism evidence="2 3">
    <name type="scientific">Actinomadura darangshiensis</name>
    <dbReference type="NCBI Taxonomy" id="705336"/>
    <lineage>
        <taxon>Bacteria</taxon>
        <taxon>Bacillati</taxon>
        <taxon>Actinomycetota</taxon>
        <taxon>Actinomycetes</taxon>
        <taxon>Streptosporangiales</taxon>
        <taxon>Thermomonosporaceae</taxon>
        <taxon>Actinomadura</taxon>
    </lineage>
</organism>
<keyword evidence="1" id="KW-0732">Signal</keyword>
<dbReference type="Proteomes" id="UP000295578">
    <property type="component" value="Unassembled WGS sequence"/>
</dbReference>
<reference evidence="2 3" key="1">
    <citation type="submission" date="2019-03" db="EMBL/GenBank/DDBJ databases">
        <title>Draft genome sequences of novel Actinobacteria.</title>
        <authorList>
            <person name="Sahin N."/>
            <person name="Ay H."/>
            <person name="Saygin H."/>
        </authorList>
    </citation>
    <scope>NUCLEOTIDE SEQUENCE [LARGE SCALE GENOMIC DNA]</scope>
    <source>
        <strain evidence="2 3">DSM 45941</strain>
    </source>
</reference>
<dbReference type="EMBL" id="SMKY01000084">
    <property type="protein sequence ID" value="TDD80947.1"/>
    <property type="molecule type" value="Genomic_DNA"/>
</dbReference>
<sequence>MRMAIPLIVALSAPLLLALPSGDARGDERPQVLSMSAKLRDELARLFEREHNPGRYRDLVVDEKGAHYGRVGRRYYAVLALWYRDSPAKNTDAGTAFTRRAPKGRWTVAMVDGAYDPCARPAPEPLMRAWHMKVSDCLAP</sequence>
<feature type="chain" id="PRO_5020292887" description="Secreted protein" evidence="1">
    <location>
        <begin position="27"/>
        <end position="140"/>
    </location>
</feature>
<comment type="caution">
    <text evidence="2">The sequence shown here is derived from an EMBL/GenBank/DDBJ whole genome shotgun (WGS) entry which is preliminary data.</text>
</comment>
<name>A0A4V2YVB6_9ACTN</name>
<dbReference type="AlphaFoldDB" id="A0A4V2YVB6"/>